<evidence type="ECO:0000313" key="1">
    <source>
        <dbReference type="EMBL" id="KAF2276175.1"/>
    </source>
</evidence>
<dbReference type="RefSeq" id="XP_033653714.1">
    <property type="nucleotide sequence ID" value="XM_033802870.1"/>
</dbReference>
<gene>
    <name evidence="1" type="ORF">EI97DRAFT_51142</name>
</gene>
<accession>A0A6A6JIW4</accession>
<keyword evidence="2" id="KW-1185">Reference proteome</keyword>
<evidence type="ECO:0000313" key="2">
    <source>
        <dbReference type="Proteomes" id="UP000800097"/>
    </source>
</evidence>
<proteinExistence type="predicted"/>
<protein>
    <submittedName>
        <fullName evidence="1">Uncharacterized protein</fullName>
    </submittedName>
</protein>
<dbReference type="Proteomes" id="UP000800097">
    <property type="component" value="Unassembled WGS sequence"/>
</dbReference>
<dbReference type="EMBL" id="ML986494">
    <property type="protein sequence ID" value="KAF2276175.1"/>
    <property type="molecule type" value="Genomic_DNA"/>
</dbReference>
<organism evidence="1 2">
    <name type="scientific">Westerdykella ornata</name>
    <dbReference type="NCBI Taxonomy" id="318751"/>
    <lineage>
        <taxon>Eukaryota</taxon>
        <taxon>Fungi</taxon>
        <taxon>Dikarya</taxon>
        <taxon>Ascomycota</taxon>
        <taxon>Pezizomycotina</taxon>
        <taxon>Dothideomycetes</taxon>
        <taxon>Pleosporomycetidae</taxon>
        <taxon>Pleosporales</taxon>
        <taxon>Sporormiaceae</taxon>
        <taxon>Westerdykella</taxon>
    </lineage>
</organism>
<reference evidence="1" key="1">
    <citation type="journal article" date="2020" name="Stud. Mycol.">
        <title>101 Dothideomycetes genomes: a test case for predicting lifestyles and emergence of pathogens.</title>
        <authorList>
            <person name="Haridas S."/>
            <person name="Albert R."/>
            <person name="Binder M."/>
            <person name="Bloem J."/>
            <person name="Labutti K."/>
            <person name="Salamov A."/>
            <person name="Andreopoulos B."/>
            <person name="Baker S."/>
            <person name="Barry K."/>
            <person name="Bills G."/>
            <person name="Bluhm B."/>
            <person name="Cannon C."/>
            <person name="Castanera R."/>
            <person name="Culley D."/>
            <person name="Daum C."/>
            <person name="Ezra D."/>
            <person name="Gonzalez J."/>
            <person name="Henrissat B."/>
            <person name="Kuo A."/>
            <person name="Liang C."/>
            <person name="Lipzen A."/>
            <person name="Lutzoni F."/>
            <person name="Magnuson J."/>
            <person name="Mondo S."/>
            <person name="Nolan M."/>
            <person name="Ohm R."/>
            <person name="Pangilinan J."/>
            <person name="Park H.-J."/>
            <person name="Ramirez L."/>
            <person name="Alfaro M."/>
            <person name="Sun H."/>
            <person name="Tritt A."/>
            <person name="Yoshinaga Y."/>
            <person name="Zwiers L.-H."/>
            <person name="Turgeon B."/>
            <person name="Goodwin S."/>
            <person name="Spatafora J."/>
            <person name="Crous P."/>
            <person name="Grigoriev I."/>
        </authorList>
    </citation>
    <scope>NUCLEOTIDE SEQUENCE</scope>
    <source>
        <strain evidence="1">CBS 379.55</strain>
    </source>
</reference>
<dbReference type="GeneID" id="54556045"/>
<name>A0A6A6JIW4_WESOR</name>
<dbReference type="AlphaFoldDB" id="A0A6A6JIW4"/>
<sequence>MLLSTRSIATLQPRSKQSAKPFSDGCVTDRTVLHSRPFPEFSPRFPLFQGFPLLCTVYLPAHDVTPPWADLLTLTLTLTLNLVLFSCIPLQSCLLARHPSHFTRTLFLLLCFQQSLKP</sequence>